<evidence type="ECO:0000313" key="3">
    <source>
        <dbReference type="EMBL" id="SDE55285.1"/>
    </source>
</evidence>
<protein>
    <submittedName>
        <fullName evidence="4">L-rhamnose mutarotase</fullName>
        <ecNumber evidence="4">5.1.3.-</ecNumber>
    </submittedName>
</protein>
<dbReference type="PATRIC" id="fig|1657.3.peg.1984"/>
<dbReference type="RefSeq" id="WP_049620439.1">
    <property type="nucleotide sequence ID" value="NZ_FNAU01000013.1"/>
</dbReference>
<feature type="compositionally biased region" description="Basic and acidic residues" evidence="1">
    <location>
        <begin position="1"/>
        <end position="12"/>
    </location>
</feature>
<name>A0A0K9ERU7_9ACTO</name>
<dbReference type="EMBL" id="FNAU01000013">
    <property type="protein sequence ID" value="SDE55285.1"/>
    <property type="molecule type" value="Genomic_DNA"/>
</dbReference>
<organism evidence="4 6">
    <name type="scientific">Actinobaculum suis</name>
    <dbReference type="NCBI Taxonomy" id="1657"/>
    <lineage>
        <taxon>Bacteria</taxon>
        <taxon>Bacillati</taxon>
        <taxon>Actinomycetota</taxon>
        <taxon>Actinomycetes</taxon>
        <taxon>Actinomycetales</taxon>
        <taxon>Actinomycetaceae</taxon>
        <taxon>Actinobaculum</taxon>
    </lineage>
</organism>
<evidence type="ECO:0000256" key="1">
    <source>
        <dbReference type="SAM" id="MobiDB-lite"/>
    </source>
</evidence>
<dbReference type="PANTHER" id="PTHR34389:SF2">
    <property type="entry name" value="L-RHAMNOSE MUTAROTASE"/>
    <property type="match status" value="1"/>
</dbReference>
<dbReference type="GO" id="GO:0019301">
    <property type="term" value="P:rhamnose catabolic process"/>
    <property type="evidence" value="ECO:0007669"/>
    <property type="project" value="TreeGrafter"/>
</dbReference>
<evidence type="ECO:0000313" key="2">
    <source>
        <dbReference type="EMBL" id="MDY5152877.1"/>
    </source>
</evidence>
<dbReference type="STRING" id="1657.ACU20_08670"/>
<dbReference type="InterPro" id="IPR011008">
    <property type="entry name" value="Dimeric_a/b-barrel"/>
</dbReference>
<dbReference type="EC" id="5.1.3.-" evidence="4"/>
<feature type="region of interest" description="Disordered" evidence="1">
    <location>
        <begin position="1"/>
        <end position="21"/>
    </location>
</feature>
<keyword evidence="4" id="KW-0413">Isomerase</keyword>
<keyword evidence="5" id="KW-1185">Reference proteome</keyword>
<dbReference type="Proteomes" id="UP000269974">
    <property type="component" value="Unassembled WGS sequence"/>
</dbReference>
<reference evidence="2" key="4">
    <citation type="submission" date="2023-10" db="EMBL/GenBank/DDBJ databases">
        <title>Whole Genome based description of the genera Actinobaculum and Actinotignum reveals a complex phylogenetic relationship within the species included in the genus Actinotignum.</title>
        <authorList>
            <person name="Jensen C.S."/>
            <person name="Dargis R."/>
            <person name="Kemp M."/>
            <person name="Christensen J.J."/>
        </authorList>
    </citation>
    <scope>NUCLEOTIDE SEQUENCE</scope>
    <source>
        <strain evidence="2">Actinobaculum_suis_CCUG19206T</strain>
    </source>
</reference>
<gene>
    <name evidence="4" type="primary">yulD</name>
    <name evidence="4" type="ORF">NCTC10327_01808</name>
    <name evidence="2" type="ORF">R6G71_02265</name>
    <name evidence="3" type="ORF">SAMN05421878_11323</name>
</gene>
<dbReference type="GO" id="GO:0016857">
    <property type="term" value="F:racemase and epimerase activity, acting on carbohydrates and derivatives"/>
    <property type="evidence" value="ECO:0007669"/>
    <property type="project" value="InterPro"/>
</dbReference>
<dbReference type="InterPro" id="IPR008000">
    <property type="entry name" value="Rham/fucose_mutarotase"/>
</dbReference>
<dbReference type="PANTHER" id="PTHR34389">
    <property type="entry name" value="L-RHAMNOSE MUTAROTASE"/>
    <property type="match status" value="1"/>
</dbReference>
<dbReference type="EMBL" id="UYIO01000001">
    <property type="protein sequence ID" value="VDG77192.1"/>
    <property type="molecule type" value="Genomic_DNA"/>
</dbReference>
<sequence length="124" mass="14380">MGKDAVEKRARQILDSTSQKSSHRRCFLLRVKPERLDEYLDVHQAVWAEMRQALTEAGWRNYSLFVQVETGMVVGYYEAEDVAEADRAMAAKEVNTRWQAEMAQYFVQPNGGTNKVLPQYFYLP</sequence>
<evidence type="ECO:0000313" key="5">
    <source>
        <dbReference type="Proteomes" id="UP000182744"/>
    </source>
</evidence>
<evidence type="ECO:0000313" key="4">
    <source>
        <dbReference type="EMBL" id="VDG77192.1"/>
    </source>
</evidence>
<evidence type="ECO:0000313" key="6">
    <source>
        <dbReference type="Proteomes" id="UP000269974"/>
    </source>
</evidence>
<reference evidence="5" key="2">
    <citation type="submission" date="2016-10" db="EMBL/GenBank/DDBJ databases">
        <authorList>
            <person name="Varghese N."/>
        </authorList>
    </citation>
    <scope>NUCLEOTIDE SEQUENCE [LARGE SCALE GENOMIC DNA]</scope>
    <source>
        <strain evidence="5">DSM 20639</strain>
    </source>
</reference>
<dbReference type="Pfam" id="PF05336">
    <property type="entry name" value="rhaM"/>
    <property type="match status" value="1"/>
</dbReference>
<dbReference type="SUPFAM" id="SSF54909">
    <property type="entry name" value="Dimeric alpha+beta barrel"/>
    <property type="match status" value="1"/>
</dbReference>
<dbReference type="Gene3D" id="3.30.70.100">
    <property type="match status" value="1"/>
</dbReference>
<accession>A0A0K9ERU7</accession>
<dbReference type="EMBL" id="JAWNFU010000001">
    <property type="protein sequence ID" value="MDY5152877.1"/>
    <property type="molecule type" value="Genomic_DNA"/>
</dbReference>
<reference evidence="4 6" key="3">
    <citation type="submission" date="2018-11" db="EMBL/GenBank/DDBJ databases">
        <authorList>
            <consortium name="Pathogen Informatics"/>
        </authorList>
    </citation>
    <scope>NUCLEOTIDE SEQUENCE [LARGE SCALE GENOMIC DNA]</scope>
    <source>
        <strain evidence="4 6">NCTC10327</strain>
    </source>
</reference>
<dbReference type="Proteomes" id="UP001273799">
    <property type="component" value="Unassembled WGS sequence"/>
</dbReference>
<reference evidence="3" key="1">
    <citation type="submission" date="2016-10" db="EMBL/GenBank/DDBJ databases">
        <authorList>
            <person name="de Groot N.N."/>
        </authorList>
    </citation>
    <scope>NUCLEOTIDE SEQUENCE [LARGE SCALE GENOMIC DNA]</scope>
    <source>
        <strain evidence="3">DSM 20639</strain>
    </source>
</reference>
<dbReference type="Proteomes" id="UP000182744">
    <property type="component" value="Unassembled WGS sequence"/>
</dbReference>
<dbReference type="AlphaFoldDB" id="A0A0K9ERU7"/>
<proteinExistence type="predicted"/>